<dbReference type="Pfam" id="PF00226">
    <property type="entry name" value="DnaJ"/>
    <property type="match status" value="1"/>
</dbReference>
<name>A0A6P2C565_9ACTN</name>
<evidence type="ECO:0000313" key="4">
    <source>
        <dbReference type="Proteomes" id="UP000460272"/>
    </source>
</evidence>
<proteinExistence type="predicted"/>
<sequence length="155" mass="16623">MAAAGPREPARDLYQLLGVARDASREEIALAWRRRARDEHPDARHGDDGAPARFRALAEAWQVLGDPGRRAAYDRGLDPGRQAGRVPVTVRHPPAPSAAGGAAPSARASGPPLVAGPTRVEGGPRPGSRAGARDEELRLALLAELLLRYRRGRPW</sequence>
<dbReference type="Proteomes" id="UP000460272">
    <property type="component" value="Unassembled WGS sequence"/>
</dbReference>
<dbReference type="PROSITE" id="PS50076">
    <property type="entry name" value="DNAJ_2"/>
    <property type="match status" value="1"/>
</dbReference>
<dbReference type="OrthoDB" id="166297at2"/>
<reference evidence="3 4" key="1">
    <citation type="submission" date="2018-11" db="EMBL/GenBank/DDBJ databases">
        <title>Trebonia kvetii gen.nov., sp.nov., a novel acidophilic actinobacterium, and proposal of the new actinobacterial family Treboniaceae fam. nov.</title>
        <authorList>
            <person name="Rapoport D."/>
            <person name="Sagova-Mareckova M."/>
            <person name="Sedlacek I."/>
            <person name="Provaznik J."/>
            <person name="Kralova S."/>
            <person name="Pavlinic D."/>
            <person name="Benes V."/>
            <person name="Kopecky J."/>
        </authorList>
    </citation>
    <scope>NUCLEOTIDE SEQUENCE [LARGE SCALE GENOMIC DNA]</scope>
    <source>
        <strain evidence="3 4">15Tr583</strain>
    </source>
</reference>
<dbReference type="SUPFAM" id="SSF46565">
    <property type="entry name" value="Chaperone J-domain"/>
    <property type="match status" value="1"/>
</dbReference>
<dbReference type="PRINTS" id="PR00625">
    <property type="entry name" value="JDOMAIN"/>
</dbReference>
<dbReference type="RefSeq" id="WP_145851335.1">
    <property type="nucleotide sequence ID" value="NZ_RPFW01000001.1"/>
</dbReference>
<dbReference type="SMART" id="SM00271">
    <property type="entry name" value="DnaJ"/>
    <property type="match status" value="1"/>
</dbReference>
<organism evidence="3 4">
    <name type="scientific">Trebonia kvetii</name>
    <dbReference type="NCBI Taxonomy" id="2480626"/>
    <lineage>
        <taxon>Bacteria</taxon>
        <taxon>Bacillati</taxon>
        <taxon>Actinomycetota</taxon>
        <taxon>Actinomycetes</taxon>
        <taxon>Streptosporangiales</taxon>
        <taxon>Treboniaceae</taxon>
        <taxon>Trebonia</taxon>
    </lineage>
</organism>
<dbReference type="Gene3D" id="1.10.287.110">
    <property type="entry name" value="DnaJ domain"/>
    <property type="match status" value="1"/>
</dbReference>
<dbReference type="EMBL" id="RPFW01000001">
    <property type="protein sequence ID" value="TVZ06582.1"/>
    <property type="molecule type" value="Genomic_DNA"/>
</dbReference>
<evidence type="ECO:0000259" key="2">
    <source>
        <dbReference type="PROSITE" id="PS50076"/>
    </source>
</evidence>
<gene>
    <name evidence="3" type="ORF">EAS64_04100</name>
</gene>
<comment type="caution">
    <text evidence="3">The sequence shown here is derived from an EMBL/GenBank/DDBJ whole genome shotgun (WGS) entry which is preliminary data.</text>
</comment>
<feature type="region of interest" description="Disordered" evidence="1">
    <location>
        <begin position="69"/>
        <end position="134"/>
    </location>
</feature>
<dbReference type="InterPro" id="IPR052763">
    <property type="entry name" value="DnaJ_C4"/>
</dbReference>
<evidence type="ECO:0000313" key="3">
    <source>
        <dbReference type="EMBL" id="TVZ06582.1"/>
    </source>
</evidence>
<feature type="compositionally biased region" description="Basic and acidic residues" evidence="1">
    <location>
        <begin position="69"/>
        <end position="78"/>
    </location>
</feature>
<keyword evidence="4" id="KW-1185">Reference proteome</keyword>
<dbReference type="InterPro" id="IPR018253">
    <property type="entry name" value="DnaJ_domain_CS"/>
</dbReference>
<dbReference type="PANTHER" id="PTHR44825">
    <property type="match status" value="1"/>
</dbReference>
<evidence type="ECO:0000256" key="1">
    <source>
        <dbReference type="SAM" id="MobiDB-lite"/>
    </source>
</evidence>
<dbReference type="CDD" id="cd06257">
    <property type="entry name" value="DnaJ"/>
    <property type="match status" value="1"/>
</dbReference>
<feature type="domain" description="J" evidence="2">
    <location>
        <begin position="12"/>
        <end position="77"/>
    </location>
</feature>
<dbReference type="InterPro" id="IPR001623">
    <property type="entry name" value="DnaJ_domain"/>
</dbReference>
<feature type="compositionally biased region" description="Low complexity" evidence="1">
    <location>
        <begin position="97"/>
        <end position="112"/>
    </location>
</feature>
<dbReference type="PANTHER" id="PTHR44825:SF1">
    <property type="entry name" value="DNAJ HOMOLOG SUBFAMILY C MEMBER 4"/>
    <property type="match status" value="1"/>
</dbReference>
<accession>A0A6P2C565</accession>
<dbReference type="PROSITE" id="PS00636">
    <property type="entry name" value="DNAJ_1"/>
    <property type="match status" value="1"/>
</dbReference>
<protein>
    <recommendedName>
        <fullName evidence="2">J domain-containing protein</fullName>
    </recommendedName>
</protein>
<dbReference type="InterPro" id="IPR036869">
    <property type="entry name" value="J_dom_sf"/>
</dbReference>
<dbReference type="AlphaFoldDB" id="A0A6P2C565"/>